<dbReference type="InterPro" id="IPR011059">
    <property type="entry name" value="Metal-dep_hydrolase_composite"/>
</dbReference>
<evidence type="ECO:0000259" key="1">
    <source>
        <dbReference type="Pfam" id="PF01979"/>
    </source>
</evidence>
<sequence length="459" mass="51138">MKADLLISNGQVVFPKTGVRKANIAVKDEKIVAILEEGETVEASKVIDAQGKFILPGVIDAHQHLGIYNPLEQDFLDTKQHAVGGVTTIVNYDRQPVSYLEYFPKVKKVGEENSYVDFSYSFGILKEQHLDELEELVETHGLTSFKFFRNYERQLNDKFRIEDGIDLSAHDLLRILEKFKSVSPKLLLAVHCENMDINRSLIKSYKEKGEDEGLVTWSKTSPGYAEAESLLSTLYMNKIAGGNVYIVHLTSGASVEVLKNTDWLQGAGVVVETCPHYLVLTEESEVDLKAKVGPPIHSKEDQELLWEGIEKGLISTIGTDHVPTSLEKKQNSGHTFDVLYGFPGAGSLLPLMLTEGHKKRGLPLERIAEITSFNVAESFNLPTKGRIEAGADADLVIVDLDAKEEITPERMHAESDFTVYEGIEAYGWPVYTISRGEVIVEKGEPVKESGRGKYIRRSI</sequence>
<dbReference type="Gene3D" id="3.20.20.140">
    <property type="entry name" value="Metal-dependent hydrolases"/>
    <property type="match status" value="1"/>
</dbReference>
<dbReference type="PANTHER" id="PTHR43668:SF2">
    <property type="entry name" value="ALLANTOINASE"/>
    <property type="match status" value="1"/>
</dbReference>
<comment type="caution">
    <text evidence="2">The sequence shown here is derived from an EMBL/GenBank/DDBJ whole genome shotgun (WGS) entry which is preliminary data.</text>
</comment>
<accession>A0A165H5D6</accession>
<dbReference type="Proteomes" id="UP000076490">
    <property type="component" value="Unassembled WGS sequence"/>
</dbReference>
<dbReference type="Gene3D" id="2.30.40.10">
    <property type="entry name" value="Urease, subunit C, domain 1"/>
    <property type="match status" value="1"/>
</dbReference>
<proteinExistence type="predicted"/>
<protein>
    <recommendedName>
        <fullName evidence="1">Amidohydrolase-related domain-containing protein</fullName>
    </recommendedName>
</protein>
<dbReference type="InterPro" id="IPR032466">
    <property type="entry name" value="Metal_Hydrolase"/>
</dbReference>
<dbReference type="GO" id="GO:0006145">
    <property type="term" value="P:purine nucleobase catabolic process"/>
    <property type="evidence" value="ECO:0007669"/>
    <property type="project" value="TreeGrafter"/>
</dbReference>
<dbReference type="GO" id="GO:0004038">
    <property type="term" value="F:allantoinase activity"/>
    <property type="evidence" value="ECO:0007669"/>
    <property type="project" value="TreeGrafter"/>
</dbReference>
<dbReference type="SUPFAM" id="SSF51556">
    <property type="entry name" value="Metallo-dependent hydrolases"/>
    <property type="match status" value="1"/>
</dbReference>
<dbReference type="PANTHER" id="PTHR43668">
    <property type="entry name" value="ALLANTOINASE"/>
    <property type="match status" value="1"/>
</dbReference>
<evidence type="ECO:0000313" key="3">
    <source>
        <dbReference type="Proteomes" id="UP000076490"/>
    </source>
</evidence>
<evidence type="ECO:0000313" key="2">
    <source>
        <dbReference type="EMBL" id="KZE38824.1"/>
    </source>
</evidence>
<name>A0A165H5D6_9BACL</name>
<dbReference type="GO" id="GO:0005737">
    <property type="term" value="C:cytoplasm"/>
    <property type="evidence" value="ECO:0007669"/>
    <property type="project" value="TreeGrafter"/>
</dbReference>
<dbReference type="SUPFAM" id="SSF51338">
    <property type="entry name" value="Composite domain of metallo-dependent hydrolases"/>
    <property type="match status" value="1"/>
</dbReference>
<dbReference type="AlphaFoldDB" id="A0A165H5D6"/>
<gene>
    <name evidence="2" type="ORF">AV656_07940</name>
</gene>
<dbReference type="Pfam" id="PF01979">
    <property type="entry name" value="Amidohydro_1"/>
    <property type="match status" value="1"/>
</dbReference>
<dbReference type="EMBL" id="LQNT01000009">
    <property type="protein sequence ID" value="KZE38824.1"/>
    <property type="molecule type" value="Genomic_DNA"/>
</dbReference>
<dbReference type="RefSeq" id="WP_063180735.1">
    <property type="nucleotide sequence ID" value="NZ_LQNT01000009.1"/>
</dbReference>
<reference evidence="2 3" key="1">
    <citation type="submission" date="2016-01" db="EMBL/GenBank/DDBJ databases">
        <title>Whole genome sequencing of Bhargavaea cecembensis T14.</title>
        <authorList>
            <person name="Hong K.W."/>
        </authorList>
    </citation>
    <scope>NUCLEOTIDE SEQUENCE [LARGE SCALE GENOMIC DNA]</scope>
    <source>
        <strain evidence="2 3">T14</strain>
    </source>
</reference>
<dbReference type="InterPro" id="IPR006680">
    <property type="entry name" value="Amidohydro-rel"/>
</dbReference>
<organism evidence="2 3">
    <name type="scientific">Bhargavaea cecembensis</name>
    <dbReference type="NCBI Taxonomy" id="394098"/>
    <lineage>
        <taxon>Bacteria</taxon>
        <taxon>Bacillati</taxon>
        <taxon>Bacillota</taxon>
        <taxon>Bacilli</taxon>
        <taxon>Bacillales</taxon>
        <taxon>Caryophanaceae</taxon>
        <taxon>Bhargavaea</taxon>
    </lineage>
</organism>
<feature type="domain" description="Amidohydrolase-related" evidence="1">
    <location>
        <begin position="285"/>
        <end position="438"/>
    </location>
</feature>
<dbReference type="InterPro" id="IPR050138">
    <property type="entry name" value="DHOase/Allantoinase_Hydrolase"/>
</dbReference>